<dbReference type="AlphaFoldDB" id="A0A0D0UYP4"/>
<evidence type="ECO:0000313" key="1">
    <source>
        <dbReference type="EMBL" id="KIR39319.1"/>
    </source>
</evidence>
<organism evidence="1 2">
    <name type="scientific">Cryptococcus deuterogattii Ram5</name>
    <dbReference type="NCBI Taxonomy" id="1296110"/>
    <lineage>
        <taxon>Eukaryota</taxon>
        <taxon>Fungi</taxon>
        <taxon>Dikarya</taxon>
        <taxon>Basidiomycota</taxon>
        <taxon>Agaricomycotina</taxon>
        <taxon>Tremellomycetes</taxon>
        <taxon>Tremellales</taxon>
        <taxon>Cryptococcaceae</taxon>
        <taxon>Cryptococcus</taxon>
        <taxon>Cryptococcus gattii species complex</taxon>
    </lineage>
</organism>
<sequence>MKPRTKIPWLRDRRTPLMRGYRLRVQLHGAWGNVSVGEHTSPVTVHGVRRRLPSSAVPCLPSEVSRKRTRLKVWFEHVKSTIYVGSSSDRGIVDKGTLVNVGPYGLDWIIWLMYGWDSYLK</sequence>
<reference evidence="1 2" key="1">
    <citation type="submission" date="2015-01" db="EMBL/GenBank/DDBJ databases">
        <title>The Genome Sequence of Cryptococcus gattii Ram5.</title>
        <authorList>
            <consortium name="The Broad Institute Genomics Platform"/>
            <person name="Cuomo C."/>
            <person name="Litvintseva A."/>
            <person name="Chen Y."/>
            <person name="Heitman J."/>
            <person name="Sun S."/>
            <person name="Springer D."/>
            <person name="Dromer F."/>
            <person name="Young S."/>
            <person name="Zeng Q."/>
            <person name="Gargeya S."/>
            <person name="Abouelleil A."/>
            <person name="Alvarado L."/>
            <person name="Chapman S.B."/>
            <person name="Gainer-Dewar J."/>
            <person name="Goldberg J."/>
            <person name="Griggs A."/>
            <person name="Gujja S."/>
            <person name="Hansen M."/>
            <person name="Howarth C."/>
            <person name="Imamovic A."/>
            <person name="Larimer J."/>
            <person name="Murphy C."/>
            <person name="Naylor J."/>
            <person name="Pearson M."/>
            <person name="Priest M."/>
            <person name="Roberts A."/>
            <person name="Saif S."/>
            <person name="Shea T."/>
            <person name="Sykes S."/>
            <person name="Wortman J."/>
            <person name="Nusbaum C."/>
            <person name="Birren B."/>
        </authorList>
    </citation>
    <scope>NUCLEOTIDE SEQUENCE [LARGE SCALE GENOMIC DNA]</scope>
    <source>
        <strain evidence="1 2">Ram5</strain>
    </source>
</reference>
<proteinExistence type="predicted"/>
<name>A0A0D0UYP4_9TREE</name>
<dbReference type="EMBL" id="KN847907">
    <property type="protein sequence ID" value="KIR39319.1"/>
    <property type="molecule type" value="Genomic_DNA"/>
</dbReference>
<dbReference type="Proteomes" id="UP000053392">
    <property type="component" value="Unassembled WGS sequence"/>
</dbReference>
<protein>
    <submittedName>
        <fullName evidence="1">Uncharacterized protein</fullName>
    </submittedName>
</protein>
<gene>
    <name evidence="1" type="ORF">I313_04920</name>
</gene>
<keyword evidence="2" id="KW-1185">Reference proteome</keyword>
<evidence type="ECO:0000313" key="2">
    <source>
        <dbReference type="Proteomes" id="UP000053392"/>
    </source>
</evidence>
<accession>A0A0D0UYP4</accession>
<dbReference type="HOGENOM" id="CLU_2037954_0_0_1"/>